<reference evidence="2 3" key="1">
    <citation type="submission" date="2016-10" db="EMBL/GenBank/DDBJ databases">
        <authorList>
            <person name="de Groot N.N."/>
        </authorList>
    </citation>
    <scope>NUCLEOTIDE SEQUENCE [LARGE SCALE GENOMIC DNA]</scope>
    <source>
        <strain evidence="2 3">DSM 24677</strain>
    </source>
</reference>
<name>A0A1H3HSP3_9RHOB</name>
<dbReference type="RefSeq" id="WP_271437363.1">
    <property type="nucleotide sequence ID" value="NZ_CALJFH010000007.1"/>
</dbReference>
<protein>
    <submittedName>
        <fullName evidence="2">Uncharacterized protein</fullName>
    </submittedName>
</protein>
<gene>
    <name evidence="2" type="ORF">SAMN05444486_101638</name>
</gene>
<evidence type="ECO:0000313" key="3">
    <source>
        <dbReference type="Proteomes" id="UP000199026"/>
    </source>
</evidence>
<organism evidence="2 3">
    <name type="scientific">Lentibacter algarum</name>
    <dbReference type="NCBI Taxonomy" id="576131"/>
    <lineage>
        <taxon>Bacteria</taxon>
        <taxon>Pseudomonadati</taxon>
        <taxon>Pseudomonadota</taxon>
        <taxon>Alphaproteobacteria</taxon>
        <taxon>Rhodobacterales</taxon>
        <taxon>Roseobacteraceae</taxon>
        <taxon>Lentibacter</taxon>
    </lineage>
</organism>
<evidence type="ECO:0000313" key="2">
    <source>
        <dbReference type="EMBL" id="SDY18493.1"/>
    </source>
</evidence>
<sequence length="43" mass="4970">MQNQTEVQKRAALDALDQAYEYWSGDNQKPETQHPYEDTPMAA</sequence>
<proteinExistence type="predicted"/>
<accession>A0A1H3HSP3</accession>
<dbReference type="EMBL" id="FNPR01000001">
    <property type="protein sequence ID" value="SDY18493.1"/>
    <property type="molecule type" value="Genomic_DNA"/>
</dbReference>
<keyword evidence="3" id="KW-1185">Reference proteome</keyword>
<feature type="region of interest" description="Disordered" evidence="1">
    <location>
        <begin position="22"/>
        <end position="43"/>
    </location>
</feature>
<dbReference type="AlphaFoldDB" id="A0A1H3HSP3"/>
<evidence type="ECO:0000256" key="1">
    <source>
        <dbReference type="SAM" id="MobiDB-lite"/>
    </source>
</evidence>
<dbReference type="Proteomes" id="UP000199026">
    <property type="component" value="Unassembled WGS sequence"/>
</dbReference>
<dbReference type="GeneID" id="78695843"/>
<feature type="compositionally biased region" description="Basic and acidic residues" evidence="1">
    <location>
        <begin position="28"/>
        <end position="37"/>
    </location>
</feature>
<dbReference type="STRING" id="576131.SAMN05444486_101638"/>